<comment type="caution">
    <text evidence="2">The sequence shown here is derived from an EMBL/GenBank/DDBJ whole genome shotgun (WGS) entry which is preliminary data.</text>
</comment>
<sequence>MCGFGTPFVCTCTEYQNKCHHAEPEVRTNPNLGEQETFRETESQVKCSFCQSKSSSGQDLPNKTHSRNEASRILQFESEIIQRCEPEFATVTAKQLHSSNEEFQTSCRTNEAKGQTKRASSNTLQHQSTDRANREQLELGADITLPRAEFNEFKQDIKNLIQKNHHTVSLRLSHLGNRIEGLEHKINGIQHVLNSVAGSFAASEQIDPSGDPSNIHMSFEESKSSTYHHELFQNDGRPYKYRPRWTSRWRLQSSNNTSDIRSRRRHSRVNQREQSLITANSNGSERVSSLTESRSDHSPLVPIQRGLR</sequence>
<gene>
    <name evidence="2" type="ORF">ECRASSUSDP1_LOCUS3547</name>
</gene>
<dbReference type="Proteomes" id="UP001295684">
    <property type="component" value="Unassembled WGS sequence"/>
</dbReference>
<organism evidence="2 3">
    <name type="scientific">Euplotes crassus</name>
    <dbReference type="NCBI Taxonomy" id="5936"/>
    <lineage>
        <taxon>Eukaryota</taxon>
        <taxon>Sar</taxon>
        <taxon>Alveolata</taxon>
        <taxon>Ciliophora</taxon>
        <taxon>Intramacronucleata</taxon>
        <taxon>Spirotrichea</taxon>
        <taxon>Hypotrichia</taxon>
        <taxon>Euplotida</taxon>
        <taxon>Euplotidae</taxon>
        <taxon>Moneuplotes</taxon>
    </lineage>
</organism>
<dbReference type="EMBL" id="CAMPGE010003391">
    <property type="protein sequence ID" value="CAI2362225.1"/>
    <property type="molecule type" value="Genomic_DNA"/>
</dbReference>
<evidence type="ECO:0000256" key="1">
    <source>
        <dbReference type="SAM" id="MobiDB-lite"/>
    </source>
</evidence>
<dbReference type="AlphaFoldDB" id="A0AAD1U6G2"/>
<feature type="compositionally biased region" description="Polar residues" evidence="1">
    <location>
        <begin position="99"/>
        <end position="127"/>
    </location>
</feature>
<accession>A0AAD1U6G2</accession>
<feature type="compositionally biased region" description="Polar residues" evidence="1">
    <location>
        <begin position="272"/>
        <end position="292"/>
    </location>
</feature>
<evidence type="ECO:0000313" key="3">
    <source>
        <dbReference type="Proteomes" id="UP001295684"/>
    </source>
</evidence>
<feature type="region of interest" description="Disordered" evidence="1">
    <location>
        <begin position="253"/>
        <end position="308"/>
    </location>
</feature>
<evidence type="ECO:0000313" key="2">
    <source>
        <dbReference type="EMBL" id="CAI2362225.1"/>
    </source>
</evidence>
<proteinExistence type="predicted"/>
<protein>
    <submittedName>
        <fullName evidence="2">Uncharacterized protein</fullName>
    </submittedName>
</protein>
<reference evidence="2" key="1">
    <citation type="submission" date="2023-07" db="EMBL/GenBank/DDBJ databases">
        <authorList>
            <consortium name="AG Swart"/>
            <person name="Singh M."/>
            <person name="Singh A."/>
            <person name="Seah K."/>
            <person name="Emmerich C."/>
        </authorList>
    </citation>
    <scope>NUCLEOTIDE SEQUENCE</scope>
    <source>
        <strain evidence="2">DP1</strain>
    </source>
</reference>
<keyword evidence="3" id="KW-1185">Reference proteome</keyword>
<name>A0AAD1U6G2_EUPCR</name>
<feature type="region of interest" description="Disordered" evidence="1">
    <location>
        <begin position="99"/>
        <end position="132"/>
    </location>
</feature>